<dbReference type="GO" id="GO:0020037">
    <property type="term" value="F:heme binding"/>
    <property type="evidence" value="ECO:0007669"/>
    <property type="project" value="InterPro"/>
</dbReference>
<dbReference type="PANTHER" id="PTHR11465:SF9">
    <property type="entry name" value="CATALASE"/>
    <property type="match status" value="1"/>
</dbReference>
<comment type="similarity">
    <text evidence="2">Belongs to the oxygen-dependent FAD-linked oxidoreductase family.</text>
</comment>
<keyword evidence="14" id="KW-1185">Reference proteome</keyword>
<dbReference type="Pfam" id="PF01565">
    <property type="entry name" value="FAD_binding_4"/>
    <property type="match status" value="1"/>
</dbReference>
<keyword evidence="8" id="KW-0376">Hydrogen peroxide</keyword>
<dbReference type="GO" id="GO:0004096">
    <property type="term" value="F:catalase activity"/>
    <property type="evidence" value="ECO:0007669"/>
    <property type="project" value="InterPro"/>
</dbReference>
<evidence type="ECO:0000313" key="13">
    <source>
        <dbReference type="EMBL" id="KAF7166111.1"/>
    </source>
</evidence>
<evidence type="ECO:0000256" key="3">
    <source>
        <dbReference type="ARBA" id="ARBA00022559"/>
    </source>
</evidence>
<dbReference type="SMART" id="SM01060">
    <property type="entry name" value="Catalase"/>
    <property type="match status" value="1"/>
</dbReference>
<comment type="similarity">
    <text evidence="1">Belongs to the catalase family.</text>
</comment>
<dbReference type="GO" id="GO:0071949">
    <property type="term" value="F:FAD binding"/>
    <property type="evidence" value="ECO:0007669"/>
    <property type="project" value="InterPro"/>
</dbReference>
<gene>
    <name evidence="12" type="ORF">CNMCM5793_000740</name>
    <name evidence="13" type="ORF">CNMCM6106_002069</name>
</gene>
<evidence type="ECO:0000256" key="8">
    <source>
        <dbReference type="ARBA" id="ARBA00023324"/>
    </source>
</evidence>
<keyword evidence="3" id="KW-0575">Peroxidase</keyword>
<dbReference type="EMBL" id="JACBAD010002120">
    <property type="protein sequence ID" value="KAF7114970.1"/>
    <property type="molecule type" value="Genomic_DNA"/>
</dbReference>
<keyword evidence="4" id="KW-0349">Heme</keyword>
<proteinExistence type="inferred from homology"/>
<keyword evidence="6" id="KW-0560">Oxidoreductase</keyword>
<dbReference type="PROSITE" id="PS00437">
    <property type="entry name" value="CATALASE_1"/>
    <property type="match status" value="1"/>
</dbReference>
<dbReference type="PROSITE" id="PS51402">
    <property type="entry name" value="CATALASE_3"/>
    <property type="match status" value="1"/>
</dbReference>
<protein>
    <recommendedName>
        <fullName evidence="11">FAD-binding PCMH-type domain-containing protein</fullName>
    </recommendedName>
</protein>
<dbReference type="InterPro" id="IPR020835">
    <property type="entry name" value="Catalase_sf"/>
</dbReference>
<comment type="caution">
    <text evidence="13">The sequence shown here is derived from an EMBL/GenBank/DDBJ whole genome shotgun (WGS) entry which is preliminary data.</text>
</comment>
<evidence type="ECO:0000256" key="5">
    <source>
        <dbReference type="ARBA" id="ARBA00022723"/>
    </source>
</evidence>
<reference evidence="13" key="1">
    <citation type="submission" date="2020-06" db="EMBL/GenBank/DDBJ databases">
        <title>Draft genome sequences of strains closely related to Aspergillus parafelis and Aspergillus hiratsukae.</title>
        <authorList>
            <person name="Dos Santos R.A.C."/>
            <person name="Rivero-Menendez O."/>
            <person name="Steenwyk J.L."/>
            <person name="Mead M.E."/>
            <person name="Goldman G.H."/>
            <person name="Alastruey-Izquierdo A."/>
            <person name="Rokas A."/>
        </authorList>
    </citation>
    <scope>NUCLEOTIDE SEQUENCE</scope>
    <source>
        <strain evidence="12">CNM-CM5793</strain>
        <strain evidence="13">CNM-CM6106</strain>
    </source>
</reference>
<sequence>MDEAKCPVIGGHGSKGTEKRSAMEDARMLDALAQFNREKIPERPVHAKGAGAYGEFEVTADISDICNVDMLLGVGKKTRCVTRFSTTGLERGSSDGVRDVKGMATKFFTQQGEWDWVCLNFPFFFIRDPAKFPSLMRAQRRDPQTNLLNPNMLWDWVTDNHESLHMILLQFSEFGTMFSWRSLSGYLGHAYKWVMPDGSFKYVHLFFSADRGPNFTDGSQSAAHDDTDPDYATRELYDAIERGDYPTWTANVQVVDPKDAPKLGFNILDLTKHWNLGTYPKGLKVIPSKPFGKLTLNQNVRDYFIEVEKLAFSPSNMVPGVEASEDPVLQARMFAYPDSQRYRLGRENVSEPPKPAQSSNTAHLGPEFRDWVAQVSSKAWSGPHENDYKFAREFYAVLPEFRSQEFQDRMVQEISKSVAQTTRRIRMKVYRTFELVHPELAQRVRSIAERIVAEREAAANIHDLGTSARLHVGYGPSRPVRERILRMWNVDGDPIPSLLFQGGGCKGVVPVDIDLITSEEAWFDFLRVTRPLWTQWAEFNASVNGHLERLRPVARVCHDPFYDVAACDFLQKMAGDSGWRASQPDALQTWIWESGQGVNETCFVQADKSSRCHQGRIPFYSVTVESVEEIQSSVLFARRFNLRLIIRNTGHDLAGRSSGADSLQIHTHRLQDVAFHQDFIPSGSNVPMGRAVTVGAGVVMGDLYHRCAVEGVTVVGGDCPTVGVVGGYLQGGGVSPFFGLEAGLAVDNALEFEVVTANGSFVVANEWRNKDLFWALRGGGGGTFGIVVRATMRTYSDVPAVISELTINEHPANTTSWRHALAIMFEALQAYNRHHIGGQLVVSALDHGKLQATLTMYRLVESDMHTADVQIQPYSELLREKGVSSTFTSRALARISSSFRQSPDSFPADYGMIAGSVAISNELFNSTGGPDRIAATLSQLSMRRGDLLFTSNLGGRVIQNRQIDTAMHPAWREAAQLLTYVERVEPSIEGKLASLDRVTKSHMRTLYSLEPGFKLSYANVGDPSEPDFERVYWGPNYGRLRAIKAKWDPEDLFIARLGVGSEEWDEEGMCRVRTLAGRVGDTVLRLVRGVIGS</sequence>
<evidence type="ECO:0000256" key="9">
    <source>
        <dbReference type="RuleBase" id="RU004142"/>
    </source>
</evidence>
<evidence type="ECO:0000256" key="6">
    <source>
        <dbReference type="ARBA" id="ARBA00023002"/>
    </source>
</evidence>
<dbReference type="PROSITE" id="PS51387">
    <property type="entry name" value="FAD_PCMH"/>
    <property type="match status" value="1"/>
</dbReference>
<comment type="function">
    <text evidence="9">Catalyzes the degradation of hydrogen peroxide (H(2)O(2)) generated by peroxisomal oxidases to water and oxygen, thereby protecting cells from the toxic effects of hydrogen peroxide.</text>
</comment>
<evidence type="ECO:0000313" key="14">
    <source>
        <dbReference type="Proteomes" id="UP000630445"/>
    </source>
</evidence>
<evidence type="ECO:0000256" key="10">
    <source>
        <dbReference type="SAM" id="MobiDB-lite"/>
    </source>
</evidence>
<dbReference type="Pfam" id="PF00199">
    <property type="entry name" value="Catalase"/>
    <property type="match status" value="1"/>
</dbReference>
<dbReference type="InterPro" id="IPR011614">
    <property type="entry name" value="Catalase_core"/>
</dbReference>
<organism evidence="13 15">
    <name type="scientific">Aspergillus hiratsukae</name>
    <dbReference type="NCBI Taxonomy" id="1194566"/>
    <lineage>
        <taxon>Eukaryota</taxon>
        <taxon>Fungi</taxon>
        <taxon>Dikarya</taxon>
        <taxon>Ascomycota</taxon>
        <taxon>Pezizomycotina</taxon>
        <taxon>Eurotiomycetes</taxon>
        <taxon>Eurotiomycetidae</taxon>
        <taxon>Eurotiales</taxon>
        <taxon>Aspergillaceae</taxon>
        <taxon>Aspergillus</taxon>
        <taxon>Aspergillus subgen. Fumigati</taxon>
    </lineage>
</organism>
<dbReference type="OrthoDB" id="6880011at2759"/>
<dbReference type="SUPFAM" id="SSF56176">
    <property type="entry name" value="FAD-binding/transporter-associated domain-like"/>
    <property type="match status" value="1"/>
</dbReference>
<dbReference type="InterPro" id="IPR024708">
    <property type="entry name" value="Catalase_AS"/>
</dbReference>
<dbReference type="GO" id="GO:0005777">
    <property type="term" value="C:peroxisome"/>
    <property type="evidence" value="ECO:0007669"/>
    <property type="project" value="TreeGrafter"/>
</dbReference>
<dbReference type="PRINTS" id="PR00067">
    <property type="entry name" value="CATALASE"/>
</dbReference>
<dbReference type="Proteomes" id="UP000662466">
    <property type="component" value="Unassembled WGS sequence"/>
</dbReference>
<dbReference type="PROSITE" id="PS00438">
    <property type="entry name" value="CATALASE_2"/>
    <property type="match status" value="1"/>
</dbReference>
<dbReference type="GO" id="GO:0042542">
    <property type="term" value="P:response to hydrogen peroxide"/>
    <property type="evidence" value="ECO:0007669"/>
    <property type="project" value="TreeGrafter"/>
</dbReference>
<dbReference type="InterPro" id="IPR016169">
    <property type="entry name" value="FAD-bd_PCMH_sub2"/>
</dbReference>
<dbReference type="InterPro" id="IPR036318">
    <property type="entry name" value="FAD-bd_PCMH-like_sf"/>
</dbReference>
<evidence type="ECO:0000313" key="12">
    <source>
        <dbReference type="EMBL" id="KAF7114970.1"/>
    </source>
</evidence>
<dbReference type="GO" id="GO:0046872">
    <property type="term" value="F:metal ion binding"/>
    <property type="evidence" value="ECO:0007669"/>
    <property type="project" value="UniProtKB-KW"/>
</dbReference>
<keyword evidence="7" id="KW-0408">Iron</keyword>
<dbReference type="Gene3D" id="2.40.180.10">
    <property type="entry name" value="Catalase core domain"/>
    <property type="match status" value="1"/>
</dbReference>
<feature type="domain" description="FAD-binding PCMH-type" evidence="11">
    <location>
        <begin position="614"/>
        <end position="797"/>
    </location>
</feature>
<dbReference type="EMBL" id="JACBAF010002150">
    <property type="protein sequence ID" value="KAF7166111.1"/>
    <property type="molecule type" value="Genomic_DNA"/>
</dbReference>
<dbReference type="Gene3D" id="3.30.465.10">
    <property type="match status" value="2"/>
</dbReference>
<dbReference type="InterPro" id="IPR012951">
    <property type="entry name" value="BBE"/>
</dbReference>
<evidence type="ECO:0000256" key="7">
    <source>
        <dbReference type="ARBA" id="ARBA00023004"/>
    </source>
</evidence>
<keyword evidence="5" id="KW-0479">Metal-binding</keyword>
<dbReference type="InterPro" id="IPR018028">
    <property type="entry name" value="Catalase"/>
</dbReference>
<dbReference type="Proteomes" id="UP000630445">
    <property type="component" value="Unassembled WGS sequence"/>
</dbReference>
<evidence type="ECO:0000259" key="11">
    <source>
        <dbReference type="PROSITE" id="PS51387"/>
    </source>
</evidence>
<dbReference type="GO" id="GO:0005739">
    <property type="term" value="C:mitochondrion"/>
    <property type="evidence" value="ECO:0007669"/>
    <property type="project" value="TreeGrafter"/>
</dbReference>
<evidence type="ECO:0000313" key="15">
    <source>
        <dbReference type="Proteomes" id="UP000662466"/>
    </source>
</evidence>
<dbReference type="AlphaFoldDB" id="A0A8H6Q2T2"/>
<dbReference type="InterPro" id="IPR006094">
    <property type="entry name" value="Oxid_FAD_bind_N"/>
</dbReference>
<evidence type="ECO:0000256" key="2">
    <source>
        <dbReference type="ARBA" id="ARBA00005466"/>
    </source>
</evidence>
<dbReference type="PANTHER" id="PTHR11465">
    <property type="entry name" value="CATALASE"/>
    <property type="match status" value="1"/>
</dbReference>
<name>A0A8H6Q2T2_9EURO</name>
<feature type="region of interest" description="Disordered" evidence="10">
    <location>
        <begin position="1"/>
        <end position="21"/>
    </location>
</feature>
<dbReference type="InterPro" id="IPR016166">
    <property type="entry name" value="FAD-bd_PCMH"/>
</dbReference>
<dbReference type="InterPro" id="IPR002226">
    <property type="entry name" value="Catalase_haem_BS"/>
</dbReference>
<dbReference type="GO" id="GO:0042744">
    <property type="term" value="P:hydrogen peroxide catabolic process"/>
    <property type="evidence" value="ECO:0007669"/>
    <property type="project" value="UniProtKB-KW"/>
</dbReference>
<dbReference type="Pfam" id="PF08031">
    <property type="entry name" value="BBE"/>
    <property type="match status" value="1"/>
</dbReference>
<dbReference type="SUPFAM" id="SSF56634">
    <property type="entry name" value="Heme-dependent catalase-like"/>
    <property type="match status" value="1"/>
</dbReference>
<evidence type="ECO:0000256" key="4">
    <source>
        <dbReference type="ARBA" id="ARBA00022617"/>
    </source>
</evidence>
<accession>A0A8H6Q2T2</accession>
<evidence type="ECO:0000256" key="1">
    <source>
        <dbReference type="ARBA" id="ARBA00005329"/>
    </source>
</evidence>